<keyword evidence="11" id="KW-1185">Reference proteome</keyword>
<comment type="similarity">
    <text evidence="2">Belongs to the CPA3 antiporters (TC 2.A.63) subunit F family.</text>
</comment>
<evidence type="ECO:0000313" key="11">
    <source>
        <dbReference type="Proteomes" id="UP000603352"/>
    </source>
</evidence>
<evidence type="ECO:0000256" key="3">
    <source>
        <dbReference type="ARBA" id="ARBA00022448"/>
    </source>
</evidence>
<evidence type="ECO:0000256" key="5">
    <source>
        <dbReference type="ARBA" id="ARBA00022692"/>
    </source>
</evidence>
<name>A0ABQ1J354_9PROT</name>
<evidence type="ECO:0008006" key="12">
    <source>
        <dbReference type="Google" id="ProtNLM"/>
    </source>
</evidence>
<feature type="region of interest" description="Disordered" evidence="8">
    <location>
        <begin position="90"/>
        <end position="123"/>
    </location>
</feature>
<keyword evidence="7 9" id="KW-0472">Membrane</keyword>
<evidence type="ECO:0000256" key="2">
    <source>
        <dbReference type="ARBA" id="ARBA00009212"/>
    </source>
</evidence>
<evidence type="ECO:0000313" key="10">
    <source>
        <dbReference type="EMBL" id="GGB58793.1"/>
    </source>
</evidence>
<keyword evidence="3" id="KW-0813">Transport</keyword>
<sequence>MFIAATIALVVAILMALARGLLGPTLFDRVLATNAIGTKIVLLIAVVGFLTDRPAFLDLAVTYALINFIATVAILKLLRVGHLRSITPEDAAEEEARRGSARGDAATLRSGTPGARTPKGTRP</sequence>
<keyword evidence="4" id="KW-1003">Cell membrane</keyword>
<keyword evidence="5 9" id="KW-0812">Transmembrane</keyword>
<dbReference type="PANTHER" id="PTHR34702">
    <property type="entry name" value="NA(+)/H(+) ANTIPORTER SUBUNIT F1"/>
    <property type="match status" value="1"/>
</dbReference>
<evidence type="ECO:0000256" key="7">
    <source>
        <dbReference type="ARBA" id="ARBA00023136"/>
    </source>
</evidence>
<feature type="transmembrane region" description="Helical" evidence="9">
    <location>
        <begin position="30"/>
        <end position="50"/>
    </location>
</feature>
<evidence type="ECO:0000256" key="8">
    <source>
        <dbReference type="SAM" id="MobiDB-lite"/>
    </source>
</evidence>
<comment type="caution">
    <text evidence="10">The sequence shown here is derived from an EMBL/GenBank/DDBJ whole genome shotgun (WGS) entry which is preliminary data.</text>
</comment>
<dbReference type="InterPro" id="IPR007208">
    <property type="entry name" value="MrpF/PhaF-like"/>
</dbReference>
<accession>A0ABQ1J354</accession>
<dbReference type="PANTHER" id="PTHR34702:SF1">
    <property type="entry name" value="NA(+)_H(+) ANTIPORTER SUBUNIT F"/>
    <property type="match status" value="1"/>
</dbReference>
<protein>
    <recommendedName>
        <fullName evidence="12">PH regulation protein F</fullName>
    </recommendedName>
</protein>
<evidence type="ECO:0000256" key="1">
    <source>
        <dbReference type="ARBA" id="ARBA00004651"/>
    </source>
</evidence>
<keyword evidence="6 9" id="KW-1133">Transmembrane helix</keyword>
<comment type="subcellular location">
    <subcellularLocation>
        <location evidence="1">Cell membrane</location>
        <topology evidence="1">Multi-pass membrane protein</topology>
    </subcellularLocation>
</comment>
<feature type="transmembrane region" description="Helical" evidence="9">
    <location>
        <begin position="57"/>
        <end position="78"/>
    </location>
</feature>
<dbReference type="RefSeq" id="WP_188582067.1">
    <property type="nucleotide sequence ID" value="NZ_BMDZ01000080.1"/>
</dbReference>
<dbReference type="EMBL" id="BMDZ01000080">
    <property type="protein sequence ID" value="GGB58793.1"/>
    <property type="molecule type" value="Genomic_DNA"/>
</dbReference>
<evidence type="ECO:0000256" key="9">
    <source>
        <dbReference type="SAM" id="Phobius"/>
    </source>
</evidence>
<organism evidence="10 11">
    <name type="scientific">Tistrella bauzanensis</name>
    <dbReference type="NCBI Taxonomy" id="657419"/>
    <lineage>
        <taxon>Bacteria</taxon>
        <taxon>Pseudomonadati</taxon>
        <taxon>Pseudomonadota</taxon>
        <taxon>Alphaproteobacteria</taxon>
        <taxon>Geminicoccales</taxon>
        <taxon>Geminicoccaceae</taxon>
        <taxon>Tistrella</taxon>
    </lineage>
</organism>
<evidence type="ECO:0000256" key="6">
    <source>
        <dbReference type="ARBA" id="ARBA00022989"/>
    </source>
</evidence>
<dbReference type="Proteomes" id="UP000603352">
    <property type="component" value="Unassembled WGS sequence"/>
</dbReference>
<proteinExistence type="inferred from homology"/>
<reference evidence="11" key="1">
    <citation type="journal article" date="2019" name="Int. J. Syst. Evol. Microbiol.">
        <title>The Global Catalogue of Microorganisms (GCM) 10K type strain sequencing project: providing services to taxonomists for standard genome sequencing and annotation.</title>
        <authorList>
            <consortium name="The Broad Institute Genomics Platform"/>
            <consortium name="The Broad Institute Genome Sequencing Center for Infectious Disease"/>
            <person name="Wu L."/>
            <person name="Ma J."/>
        </authorList>
    </citation>
    <scope>NUCLEOTIDE SEQUENCE [LARGE SCALE GENOMIC DNA]</scope>
    <source>
        <strain evidence="11">CGMCC 1.10188</strain>
    </source>
</reference>
<dbReference type="Pfam" id="PF04066">
    <property type="entry name" value="MrpF_PhaF"/>
    <property type="match status" value="1"/>
</dbReference>
<evidence type="ECO:0000256" key="4">
    <source>
        <dbReference type="ARBA" id="ARBA00022475"/>
    </source>
</evidence>
<gene>
    <name evidence="10" type="ORF">GCM10011505_44520</name>
</gene>